<reference evidence="1 2" key="1">
    <citation type="submission" date="2017-07" db="EMBL/GenBank/DDBJ databases">
        <title>Amycolatopsis alba DSM 44262 Genome sequencing and assembly.</title>
        <authorList>
            <person name="Kaur N."/>
            <person name="Mayilraj S."/>
        </authorList>
    </citation>
    <scope>NUCLEOTIDE SEQUENCE [LARGE SCALE GENOMIC DNA]</scope>
    <source>
        <strain evidence="1 2">DSM 44262</strain>
    </source>
</reference>
<dbReference type="Proteomes" id="UP000215563">
    <property type="component" value="Unassembled WGS sequence"/>
</dbReference>
<organism evidence="1 2">
    <name type="scientific">Amycolatopsis alba DSM 44262</name>
    <dbReference type="NCBI Taxonomy" id="1125972"/>
    <lineage>
        <taxon>Bacteria</taxon>
        <taxon>Bacillati</taxon>
        <taxon>Actinomycetota</taxon>
        <taxon>Actinomycetes</taxon>
        <taxon>Pseudonocardiales</taxon>
        <taxon>Pseudonocardiaceae</taxon>
        <taxon>Amycolatopsis</taxon>
    </lineage>
</organism>
<dbReference type="AlphaFoldDB" id="A0A229RBP6"/>
<dbReference type="SUPFAM" id="SSF53474">
    <property type="entry name" value="alpha/beta-Hydrolases"/>
    <property type="match status" value="1"/>
</dbReference>
<gene>
    <name evidence="1" type="ORF">CFP75_36490</name>
</gene>
<protein>
    <recommendedName>
        <fullName evidence="3">Alpha/beta hydrolase</fullName>
    </recommendedName>
</protein>
<keyword evidence="2" id="KW-1185">Reference proteome</keyword>
<dbReference type="InterPro" id="IPR029058">
    <property type="entry name" value="AB_hydrolase_fold"/>
</dbReference>
<dbReference type="Gene3D" id="3.40.50.1820">
    <property type="entry name" value="alpha/beta hydrolase"/>
    <property type="match status" value="1"/>
</dbReference>
<dbReference type="OrthoDB" id="3507586at2"/>
<sequence length="64" mass="7190">MPTEILVGGRDVLVPEAFLRGGERYADDLRVRVLEDCGHLIPEQRPDAVVSAARALFAHSRERY</sequence>
<evidence type="ECO:0000313" key="2">
    <source>
        <dbReference type="Proteomes" id="UP000215563"/>
    </source>
</evidence>
<name>A0A229RBP6_AMYAL</name>
<accession>A0A229RBP6</accession>
<dbReference type="EMBL" id="NMQU01000137">
    <property type="protein sequence ID" value="OXM43919.1"/>
    <property type="molecule type" value="Genomic_DNA"/>
</dbReference>
<evidence type="ECO:0008006" key="3">
    <source>
        <dbReference type="Google" id="ProtNLM"/>
    </source>
</evidence>
<proteinExistence type="predicted"/>
<comment type="caution">
    <text evidence="1">The sequence shown here is derived from an EMBL/GenBank/DDBJ whole genome shotgun (WGS) entry which is preliminary data.</text>
</comment>
<evidence type="ECO:0000313" key="1">
    <source>
        <dbReference type="EMBL" id="OXM43919.1"/>
    </source>
</evidence>